<proteinExistence type="predicted"/>
<evidence type="ECO:0008006" key="3">
    <source>
        <dbReference type="Google" id="ProtNLM"/>
    </source>
</evidence>
<evidence type="ECO:0000313" key="1">
    <source>
        <dbReference type="EMBL" id="CAB9493519.1"/>
    </source>
</evidence>
<dbReference type="EMBL" id="LR812090">
    <property type="protein sequence ID" value="CAB9493519.1"/>
    <property type="molecule type" value="Genomic_DNA"/>
</dbReference>
<evidence type="ECO:0000313" key="2">
    <source>
        <dbReference type="Proteomes" id="UP000509458"/>
    </source>
</evidence>
<organism evidence="1 2">
    <name type="scientific">Alteromonas macleodii</name>
    <name type="common">Pseudoalteromonas macleodii</name>
    <dbReference type="NCBI Taxonomy" id="28108"/>
    <lineage>
        <taxon>Bacteria</taxon>
        <taxon>Pseudomonadati</taxon>
        <taxon>Pseudomonadota</taxon>
        <taxon>Gammaproteobacteria</taxon>
        <taxon>Alteromonadales</taxon>
        <taxon>Alteromonadaceae</taxon>
        <taxon>Alteromonas/Salinimonas group</taxon>
        <taxon>Alteromonas</taxon>
    </lineage>
</organism>
<dbReference type="Pfam" id="PF11279">
    <property type="entry name" value="DUF3080"/>
    <property type="match status" value="2"/>
</dbReference>
<dbReference type="RefSeq" id="WP_179983044.1">
    <property type="nucleotide sequence ID" value="NZ_LR812090.1"/>
</dbReference>
<dbReference type="Proteomes" id="UP000509458">
    <property type="component" value="Chromosome"/>
</dbReference>
<accession>A0A6T9XXK3</accession>
<name>A0A6T9XXK3_ALTMA</name>
<dbReference type="AlphaFoldDB" id="A0A6T9XXK3"/>
<dbReference type="InterPro" id="IPR021431">
    <property type="entry name" value="DUF3080"/>
</dbReference>
<sequence length="459" mass="51076">MKALRNLTFQLKSARGCKNKSLYGYEGKSDRGYQKKSSCGAQDTNIYSGGRFIKLCRISIVSAGIVTLFGCFGGNTVKQSIEDYAERLSRVLDTPLPDTFNDKITTPLPKLADSATLKHTIEGVSINLREFYALQDCELGTVVAERNTSLGKSQLPSQRLAYESKLLSVLKSCEAALVASGRVSDSESADKNALKKNKALAETIASWREQKSQDYSKTWANLIQGSQELRLALNTPERLFSVENNKDALSSVNALFYLSSLNNMSFSYGETAPKQSTRTVTTNQNRVGNASEGVTGSASDEVIDKSPIDSEESLIDSSELEQQLQIIRSARLPATLWHTQQTLTQNLSLLTNMLTTELDSVSCPEGRASDKAKILRNVFYLFFIEEIQPVGSLVNQYHYKLAPLWEDWLKQPALHEEFKNYIKQQSQDGFDEYSRAMKAHVNLWQGFLGRCNLSPVPPV</sequence>
<reference evidence="1 2" key="1">
    <citation type="submission" date="2020-06" db="EMBL/GenBank/DDBJ databases">
        <authorList>
            <person name="Duchaud E."/>
        </authorList>
    </citation>
    <scope>NUCLEOTIDE SEQUENCE [LARGE SCALE GENOMIC DNA]</scope>
    <source>
        <strain evidence="1">Alteromonas fortis</strain>
    </source>
</reference>
<protein>
    <recommendedName>
        <fullName evidence="3">DUF3080 domain-containing protein</fullName>
    </recommendedName>
</protein>
<gene>
    <name evidence="1" type="ORF">ALFOR1_30436</name>
</gene>